<organism evidence="2 3">
    <name type="scientific">Thorsellia anophelis DSM 18579</name>
    <dbReference type="NCBI Taxonomy" id="1123402"/>
    <lineage>
        <taxon>Bacteria</taxon>
        <taxon>Pseudomonadati</taxon>
        <taxon>Pseudomonadota</taxon>
        <taxon>Gammaproteobacteria</taxon>
        <taxon>Enterobacterales</taxon>
        <taxon>Thorselliaceae</taxon>
        <taxon>Thorsellia</taxon>
    </lineage>
</organism>
<protein>
    <submittedName>
        <fullName evidence="2">Type VI secretion system, EvfB, or VasL</fullName>
    </submittedName>
</protein>
<reference evidence="3" key="1">
    <citation type="submission" date="2016-10" db="EMBL/GenBank/DDBJ databases">
        <authorList>
            <person name="Varghese N."/>
            <person name="Submissions S."/>
        </authorList>
    </citation>
    <scope>NUCLEOTIDE SEQUENCE [LARGE SCALE GENOMIC DNA]</scope>
    <source>
        <strain evidence="3">DSM 18579</strain>
    </source>
</reference>
<dbReference type="RefSeq" id="WP_093322554.1">
    <property type="nucleotide sequence ID" value="NZ_FOHV01000046.1"/>
</dbReference>
<evidence type="ECO:0000259" key="1">
    <source>
        <dbReference type="Pfam" id="PF12486"/>
    </source>
</evidence>
<dbReference type="EMBL" id="FOHV01000046">
    <property type="protein sequence ID" value="SET60657.1"/>
    <property type="molecule type" value="Genomic_DNA"/>
</dbReference>
<dbReference type="STRING" id="1123402.SAMN02583745_02861"/>
<dbReference type="AlphaFoldDB" id="A0A1I0FQJ7"/>
<feature type="domain" description="ImpA C-terminal" evidence="1">
    <location>
        <begin position="2"/>
        <end position="107"/>
    </location>
</feature>
<proteinExistence type="predicted"/>
<dbReference type="Pfam" id="PF12486">
    <property type="entry name" value="VasL"/>
    <property type="match status" value="1"/>
</dbReference>
<dbReference type="OrthoDB" id="5579595at2"/>
<dbReference type="Proteomes" id="UP000242642">
    <property type="component" value="Unassembled WGS sequence"/>
</dbReference>
<dbReference type="InterPro" id="IPR021069">
    <property type="entry name" value="ImpA_C"/>
</dbReference>
<name>A0A1I0FQJ7_9GAMM</name>
<evidence type="ECO:0000313" key="3">
    <source>
        <dbReference type="Proteomes" id="UP000242642"/>
    </source>
</evidence>
<keyword evidence="3" id="KW-1185">Reference proteome</keyword>
<accession>A0A1I0FQJ7</accession>
<evidence type="ECO:0000313" key="2">
    <source>
        <dbReference type="EMBL" id="SET60657.1"/>
    </source>
</evidence>
<gene>
    <name evidence="2" type="ORF">SAMN02583745_02861</name>
</gene>
<sequence length="109" mass="12681">MQTWKTEREENAVSLSELNGYYHAQLQLQDLANKLNELDTKKGKYLTGSELKTAVYSIQQPLIQSPPLEELLRQLAIQSNEKQDIDPALIKQIELKFTQLSNRYYLLTR</sequence>